<comment type="subcellular location">
    <subcellularLocation>
        <location evidence="1">Membrane</location>
        <topology evidence="1">Multi-pass membrane protein</topology>
    </subcellularLocation>
</comment>
<dbReference type="SMART" id="SM00382">
    <property type="entry name" value="AAA"/>
    <property type="match status" value="2"/>
</dbReference>
<dbReference type="Pfam" id="PF01061">
    <property type="entry name" value="ABC2_membrane"/>
    <property type="match status" value="2"/>
</dbReference>
<dbReference type="InterPro" id="IPR043926">
    <property type="entry name" value="ABCG_dom"/>
</dbReference>
<dbReference type="EMBL" id="LNFP01000511">
    <property type="protein sequence ID" value="KUF92058.1"/>
    <property type="molecule type" value="Genomic_DNA"/>
</dbReference>
<dbReference type="Pfam" id="PF19055">
    <property type="entry name" value="ABC2_membrane_7"/>
    <property type="match status" value="2"/>
</dbReference>
<keyword evidence="4" id="KW-0547">Nucleotide-binding</keyword>
<feature type="transmembrane region" description="Helical" evidence="8">
    <location>
        <begin position="642"/>
        <end position="664"/>
    </location>
</feature>
<feature type="transmembrane region" description="Helical" evidence="8">
    <location>
        <begin position="1027"/>
        <end position="1044"/>
    </location>
</feature>
<keyword evidence="2" id="KW-0813">Transport</keyword>
<organism evidence="10 11">
    <name type="scientific">Phytophthora nicotianae</name>
    <name type="common">Potato buckeye rot agent</name>
    <name type="synonym">Phytophthora parasitica</name>
    <dbReference type="NCBI Taxonomy" id="4792"/>
    <lineage>
        <taxon>Eukaryota</taxon>
        <taxon>Sar</taxon>
        <taxon>Stramenopiles</taxon>
        <taxon>Oomycota</taxon>
        <taxon>Peronosporomycetes</taxon>
        <taxon>Peronosporales</taxon>
        <taxon>Peronosporaceae</taxon>
        <taxon>Phytophthora</taxon>
    </lineage>
</organism>
<dbReference type="InterPro" id="IPR013525">
    <property type="entry name" value="ABC2_TM"/>
</dbReference>
<feature type="transmembrane region" description="Helical" evidence="8">
    <location>
        <begin position="1101"/>
        <end position="1123"/>
    </location>
</feature>
<dbReference type="GO" id="GO:0005524">
    <property type="term" value="F:ATP binding"/>
    <property type="evidence" value="ECO:0007669"/>
    <property type="project" value="UniProtKB-KW"/>
</dbReference>
<protein>
    <recommendedName>
        <fullName evidence="9">ABC transporter domain-containing protein</fullName>
    </recommendedName>
</protein>
<evidence type="ECO:0000256" key="2">
    <source>
        <dbReference type="ARBA" id="ARBA00022448"/>
    </source>
</evidence>
<comment type="caution">
    <text evidence="10">The sequence shown here is derived from an EMBL/GenBank/DDBJ whole genome shotgun (WGS) entry which is preliminary data.</text>
</comment>
<dbReference type="InterPro" id="IPR017871">
    <property type="entry name" value="ABC_transporter-like_CS"/>
</dbReference>
<dbReference type="GO" id="GO:0140359">
    <property type="term" value="F:ABC-type transporter activity"/>
    <property type="evidence" value="ECO:0007669"/>
    <property type="project" value="InterPro"/>
</dbReference>
<dbReference type="InterPro" id="IPR027417">
    <property type="entry name" value="P-loop_NTPase"/>
</dbReference>
<feature type="transmembrane region" description="Helical" evidence="8">
    <location>
        <begin position="1135"/>
        <end position="1153"/>
    </location>
</feature>
<keyword evidence="6 8" id="KW-1133">Transmembrane helix</keyword>
<dbReference type="GO" id="GO:0016020">
    <property type="term" value="C:membrane"/>
    <property type="evidence" value="ECO:0007669"/>
    <property type="project" value="UniProtKB-SubCell"/>
</dbReference>
<accession>A0A0W8D6K9</accession>
<name>A0A0W8D6K9_PHYNI</name>
<dbReference type="Pfam" id="PF00005">
    <property type="entry name" value="ABC_tran"/>
    <property type="match status" value="2"/>
</dbReference>
<feature type="domain" description="ABC transporter" evidence="9">
    <location>
        <begin position="720"/>
        <end position="929"/>
    </location>
</feature>
<evidence type="ECO:0000256" key="6">
    <source>
        <dbReference type="ARBA" id="ARBA00022989"/>
    </source>
</evidence>
<evidence type="ECO:0000256" key="7">
    <source>
        <dbReference type="ARBA" id="ARBA00023136"/>
    </source>
</evidence>
<evidence type="ECO:0000259" key="9">
    <source>
        <dbReference type="PROSITE" id="PS50893"/>
    </source>
</evidence>
<reference evidence="10 11" key="1">
    <citation type="submission" date="2015-11" db="EMBL/GenBank/DDBJ databases">
        <title>Genomes and virulence difference between two physiological races of Phytophthora nicotianae.</title>
        <authorList>
            <person name="Liu H."/>
            <person name="Ma X."/>
            <person name="Yu H."/>
            <person name="Fang D."/>
            <person name="Li Y."/>
            <person name="Wang X."/>
            <person name="Wang W."/>
            <person name="Dong Y."/>
            <person name="Xiao B."/>
        </authorList>
    </citation>
    <scope>NUCLEOTIDE SEQUENCE [LARGE SCALE GENOMIC DNA]</scope>
    <source>
        <strain evidence="11">race 1</strain>
    </source>
</reference>
<evidence type="ECO:0000256" key="8">
    <source>
        <dbReference type="SAM" id="Phobius"/>
    </source>
</evidence>
<dbReference type="GO" id="GO:0016887">
    <property type="term" value="F:ATP hydrolysis activity"/>
    <property type="evidence" value="ECO:0007669"/>
    <property type="project" value="InterPro"/>
</dbReference>
<feature type="transmembrane region" description="Helical" evidence="8">
    <location>
        <begin position="495"/>
        <end position="525"/>
    </location>
</feature>
<keyword evidence="5" id="KW-0067">ATP-binding</keyword>
<dbReference type="AlphaFoldDB" id="A0A0W8D6K9"/>
<evidence type="ECO:0000256" key="1">
    <source>
        <dbReference type="ARBA" id="ARBA00004141"/>
    </source>
</evidence>
<proteinExistence type="predicted"/>
<dbReference type="PANTHER" id="PTHR19241">
    <property type="entry name" value="ATP-BINDING CASSETTE TRANSPORTER"/>
    <property type="match status" value="1"/>
</dbReference>
<feature type="transmembrane region" description="Helical" evidence="8">
    <location>
        <begin position="570"/>
        <end position="592"/>
    </location>
</feature>
<feature type="transmembrane region" description="Helical" evidence="8">
    <location>
        <begin position="1056"/>
        <end position="1080"/>
    </location>
</feature>
<feature type="transmembrane region" description="Helical" evidence="8">
    <location>
        <begin position="430"/>
        <end position="451"/>
    </location>
</feature>
<feature type="transmembrane region" description="Helical" evidence="8">
    <location>
        <begin position="537"/>
        <end position="558"/>
    </location>
</feature>
<keyword evidence="3 8" id="KW-0812">Transmembrane</keyword>
<feature type="domain" description="ABC transporter" evidence="9">
    <location>
        <begin position="44"/>
        <end position="320"/>
    </location>
</feature>
<dbReference type="Proteomes" id="UP000054636">
    <property type="component" value="Unassembled WGS sequence"/>
</dbReference>
<feature type="transmembrane region" description="Helical" evidence="8">
    <location>
        <begin position="1165"/>
        <end position="1185"/>
    </location>
</feature>
<sequence>MASRYSTLRADDLETMLNGGLERFYKKYDHLSRKINLQLPTPEVRFENLSFSVQVPAEVGAHGTVGTHLASIFTPWEKVPMTTKHALHPMSGIIKPGSMTLILANPGAGKSTFLKALAGKLQDNKQTEIGGDILYSGLRGDEIDLVKLVGLVDQTDNHIPTLTVRETFKFADMCVNGRPEDQPEEMRDIAALRTELFLQILGLENCADTVVGDALLRGVSGGERKRVTVGEVLVGGQSLFLCDEISTGLDSAATFDIIKALRTWCKTLGGSVIVALLQPTPEVVEQFDDILMVNEGHMVYHGPRTEILDYFQGLGFTCPPRVDPADFLIEVTSGRGHSYSNGTVPNKDLAVTSEDFNNLFCQSSIYRKTHEAISKGFNEHQFESAEDFKKAKSVANLARSKEKSEFGLAFVPSTLLLLNRQKLIWLRDPPLLWGKVIEAIIVGLVLGMIYFDVSSTYYLRMIFFSIALFQRQAWQQITISFQLRKVFYKQRPRNFFRTTSYAIAESVVQIPVNLVVSFILGTFFYFMSGLTRTFEKYIVFFIVLVAFQHAISAYMTMLSSLSPSITVGQALASISVSFFLLFSGNIILADLIPDYWIWMYWFSPVSWALRSNMLSEFSSDRYTPVESASLLDSFSISEGTEFIWFGIIVLIAYYFLFTTLNGMALHYIRYEKYKGVSVKPLTDNAPDEDNVYVEVATPGAADGANKGRNSGGLPFTPSNLCIKDLEYFVTLPSGEEKQLLRGITAHFEPGRMVALMGATGAGKTTLMDVIAGRKTGGRIVGDIIVNGSGVLSQPASSPNFTKEQRMNLVHETLDLLELTSISGAMVGGLSVEQKKRVTIGVEVVANPSILFLDEPTSGLDARSALIVMRGVQSIARTGRTVLCTIHQPSISIFELFDGLLLLQRGGYTAYFGDLGVDSVKMLEYFASIPGTMEIRPQYNPATYMLEVIGAGIGRDVKDYSVEYKNSELYKSNRERTLKLAEVSSDFVCHSTLNYTPIATGFLNQLKELAKKQQLTYWRNPQYNFMRMFLFPLFGVIFGTTFYQLEADSVKRINSHIGLIYNSMDFIGVINLMTVLEVTCAERAVFYRERMSNYYGPLPYSLSLWFAEVPYLIIVIVLFVTIEYWLVGWSDNGGDFIFFMFVFYLYTSACTYVGQWMSALMPNEKVANVAVGALSCLFNLFSGYLLPRPAMKAGYKWFTYLMPSSYSLSALVGVQFGEVQDIISVTEGGVTTDMTVAQYIEDTYDFRPNRKYNFMVGLLVIWAVLQVAIYLTFKYVSHLKR</sequence>
<evidence type="ECO:0000313" key="11">
    <source>
        <dbReference type="Proteomes" id="UP000054636"/>
    </source>
</evidence>
<dbReference type="SUPFAM" id="SSF52540">
    <property type="entry name" value="P-loop containing nucleoside triphosphate hydrolases"/>
    <property type="match status" value="2"/>
</dbReference>
<keyword evidence="7 8" id="KW-0472">Membrane</keyword>
<evidence type="ECO:0000256" key="4">
    <source>
        <dbReference type="ARBA" id="ARBA00022741"/>
    </source>
</evidence>
<dbReference type="Gene3D" id="3.40.50.300">
    <property type="entry name" value="P-loop containing nucleotide triphosphate hydrolases"/>
    <property type="match status" value="2"/>
</dbReference>
<dbReference type="InterPro" id="IPR003593">
    <property type="entry name" value="AAA+_ATPase"/>
</dbReference>
<gene>
    <name evidence="10" type="ORF">AM588_10006645</name>
</gene>
<feature type="transmembrane region" description="Helical" evidence="8">
    <location>
        <begin position="1251"/>
        <end position="1272"/>
    </location>
</feature>
<dbReference type="PROSITE" id="PS00211">
    <property type="entry name" value="ABC_TRANSPORTER_1"/>
    <property type="match status" value="1"/>
</dbReference>
<dbReference type="FunFam" id="3.40.50.300:FF:001374">
    <property type="entry name" value="Pleiotropic drug resistance protein ABC superfamily"/>
    <property type="match status" value="1"/>
</dbReference>
<evidence type="ECO:0000256" key="5">
    <source>
        <dbReference type="ARBA" id="ARBA00022840"/>
    </source>
</evidence>
<dbReference type="PROSITE" id="PS50893">
    <property type="entry name" value="ABC_TRANSPORTER_2"/>
    <property type="match status" value="2"/>
</dbReference>
<dbReference type="InterPro" id="IPR003439">
    <property type="entry name" value="ABC_transporter-like_ATP-bd"/>
</dbReference>
<evidence type="ECO:0000313" key="10">
    <source>
        <dbReference type="EMBL" id="KUF92058.1"/>
    </source>
</evidence>
<evidence type="ECO:0000256" key="3">
    <source>
        <dbReference type="ARBA" id="ARBA00022692"/>
    </source>
</evidence>